<evidence type="ECO:0000313" key="11">
    <source>
        <dbReference type="Proteomes" id="UP001488838"/>
    </source>
</evidence>
<dbReference type="InterPro" id="IPR001811">
    <property type="entry name" value="Chemokine_IL8-like_dom"/>
</dbReference>
<dbReference type="InterPro" id="IPR018048">
    <property type="entry name" value="Chemokine_CXC_CS"/>
</dbReference>
<keyword evidence="6" id="KW-1015">Disulfide bond</keyword>
<keyword evidence="4 8" id="KW-0964">Secreted</keyword>
<evidence type="ECO:0000256" key="7">
    <source>
        <dbReference type="ARBA" id="ARBA00023198"/>
    </source>
</evidence>
<dbReference type="GO" id="GO:0008083">
    <property type="term" value="F:growth factor activity"/>
    <property type="evidence" value="ECO:0007669"/>
    <property type="project" value="UniProtKB-KW"/>
</dbReference>
<keyword evidence="7" id="KW-0395">Inflammatory response</keyword>
<comment type="caution">
    <text evidence="10">The sequence shown here is derived from an EMBL/GenBank/DDBJ whole genome shotgun (WGS) entry which is preliminary data.</text>
</comment>
<dbReference type="GO" id="GO:0006955">
    <property type="term" value="P:immune response"/>
    <property type="evidence" value="ECO:0007669"/>
    <property type="project" value="InterPro"/>
</dbReference>
<dbReference type="EMBL" id="JBBHLL010000016">
    <property type="protein sequence ID" value="KAK7830899.1"/>
    <property type="molecule type" value="Genomic_DNA"/>
</dbReference>
<dbReference type="CDD" id="cd00273">
    <property type="entry name" value="Chemokine_CXC"/>
    <property type="match status" value="1"/>
</dbReference>
<keyword evidence="3 8" id="KW-0202">Cytokine</keyword>
<evidence type="ECO:0000256" key="4">
    <source>
        <dbReference type="ARBA" id="ARBA00022525"/>
    </source>
</evidence>
<dbReference type="InterPro" id="IPR036048">
    <property type="entry name" value="Interleukin_8-like_sf"/>
</dbReference>
<sequence length="101" mass="10965">MAPATRPLLRASLLLLLLLLAARHQVTGAPVANELRCQCLQTVAGVHLKNIQSLKVTPPGPHCTQTEVIATLKDGREVCLNPEAPMVQKIVQKMLKTGIRK</sequence>
<dbReference type="Gene3D" id="2.40.50.40">
    <property type="match status" value="1"/>
</dbReference>
<evidence type="ECO:0000256" key="3">
    <source>
        <dbReference type="ARBA" id="ARBA00022514"/>
    </source>
</evidence>
<organism evidence="10 11">
    <name type="scientific">Myodes glareolus</name>
    <name type="common">Bank vole</name>
    <name type="synonym">Clethrionomys glareolus</name>
    <dbReference type="NCBI Taxonomy" id="447135"/>
    <lineage>
        <taxon>Eukaryota</taxon>
        <taxon>Metazoa</taxon>
        <taxon>Chordata</taxon>
        <taxon>Craniata</taxon>
        <taxon>Vertebrata</taxon>
        <taxon>Euteleostomi</taxon>
        <taxon>Mammalia</taxon>
        <taxon>Eutheria</taxon>
        <taxon>Euarchontoglires</taxon>
        <taxon>Glires</taxon>
        <taxon>Rodentia</taxon>
        <taxon>Myomorpha</taxon>
        <taxon>Muroidea</taxon>
        <taxon>Cricetidae</taxon>
        <taxon>Arvicolinae</taxon>
        <taxon>Myodes</taxon>
    </lineage>
</organism>
<dbReference type="FunFam" id="2.40.50.40:FF:000004">
    <property type="entry name" value="C-X-C motif chemokine"/>
    <property type="match status" value="1"/>
</dbReference>
<keyword evidence="11" id="KW-1185">Reference proteome</keyword>
<evidence type="ECO:0000313" key="10">
    <source>
        <dbReference type="EMBL" id="KAK7830899.1"/>
    </source>
</evidence>
<dbReference type="PANTHER" id="PTHR12015:SF192">
    <property type="entry name" value="GROWTH-REGULATED ALPHA PROTEIN"/>
    <property type="match status" value="1"/>
</dbReference>
<feature type="signal peptide" evidence="8">
    <location>
        <begin position="1"/>
        <end position="28"/>
    </location>
</feature>
<protein>
    <recommendedName>
        <fullName evidence="8">C-X-C motif chemokine</fullName>
    </recommendedName>
</protein>
<dbReference type="SMART" id="SM00199">
    <property type="entry name" value="SCY"/>
    <property type="match status" value="1"/>
</dbReference>
<comment type="similarity">
    <text evidence="2 8">Belongs to the intercrine alpha (chemokine CxC) family.</text>
</comment>
<evidence type="ECO:0000256" key="1">
    <source>
        <dbReference type="ARBA" id="ARBA00004613"/>
    </source>
</evidence>
<dbReference type="InterPro" id="IPR039809">
    <property type="entry name" value="Chemokine_b/g/d"/>
</dbReference>
<dbReference type="Pfam" id="PF00048">
    <property type="entry name" value="IL8"/>
    <property type="match status" value="1"/>
</dbReference>
<feature type="chain" id="PRO_5043096533" description="C-X-C motif chemokine" evidence="8">
    <location>
        <begin position="29"/>
        <end position="101"/>
    </location>
</feature>
<dbReference type="AlphaFoldDB" id="A0AAW0JV58"/>
<dbReference type="PROSITE" id="PS00471">
    <property type="entry name" value="SMALL_CYTOKINES_CXC"/>
    <property type="match status" value="1"/>
</dbReference>
<keyword evidence="8" id="KW-0145">Chemotaxis</keyword>
<feature type="domain" description="Chemokine interleukin-8-like" evidence="9">
    <location>
        <begin position="34"/>
        <end position="94"/>
    </location>
</feature>
<dbReference type="InterPro" id="IPR001089">
    <property type="entry name" value="Chemokine_CXC"/>
</dbReference>
<evidence type="ECO:0000256" key="6">
    <source>
        <dbReference type="ARBA" id="ARBA00023157"/>
    </source>
</evidence>
<dbReference type="GO" id="GO:0005615">
    <property type="term" value="C:extracellular space"/>
    <property type="evidence" value="ECO:0007669"/>
    <property type="project" value="UniProtKB-UniRule"/>
</dbReference>
<evidence type="ECO:0000256" key="2">
    <source>
        <dbReference type="ARBA" id="ARBA00010665"/>
    </source>
</evidence>
<reference evidence="10 11" key="1">
    <citation type="journal article" date="2023" name="bioRxiv">
        <title>Conserved and derived expression patterns and positive selection on dental genes reveal complex evolutionary context of ever-growing rodent molars.</title>
        <authorList>
            <person name="Calamari Z.T."/>
            <person name="Song A."/>
            <person name="Cohen E."/>
            <person name="Akter M."/>
            <person name="Roy R.D."/>
            <person name="Hallikas O."/>
            <person name="Christensen M.M."/>
            <person name="Li P."/>
            <person name="Marangoni P."/>
            <person name="Jernvall J."/>
            <person name="Klein O.D."/>
        </authorList>
    </citation>
    <scope>NUCLEOTIDE SEQUENCE [LARGE SCALE GENOMIC DNA]</scope>
    <source>
        <strain evidence="10">V071</strain>
    </source>
</reference>
<dbReference type="PRINTS" id="PR00437">
    <property type="entry name" value="SMALLCYTKCXC"/>
</dbReference>
<dbReference type="GO" id="GO:0008009">
    <property type="term" value="F:chemokine activity"/>
    <property type="evidence" value="ECO:0007669"/>
    <property type="project" value="InterPro"/>
</dbReference>
<proteinExistence type="inferred from homology"/>
<name>A0AAW0JV58_MYOGA</name>
<dbReference type="Proteomes" id="UP001488838">
    <property type="component" value="Unassembled WGS sequence"/>
</dbReference>
<dbReference type="PRINTS" id="PR00436">
    <property type="entry name" value="INTERLEUKIN8"/>
</dbReference>
<dbReference type="InterPro" id="IPR033899">
    <property type="entry name" value="CXC_Chemokine_domain"/>
</dbReference>
<dbReference type="PANTHER" id="PTHR12015">
    <property type="entry name" value="SMALL INDUCIBLE CYTOKINE A"/>
    <property type="match status" value="1"/>
</dbReference>
<dbReference type="GO" id="GO:0006954">
    <property type="term" value="P:inflammatory response"/>
    <property type="evidence" value="ECO:0007669"/>
    <property type="project" value="UniProtKB-KW"/>
</dbReference>
<accession>A0AAW0JV58</accession>
<gene>
    <name evidence="10" type="ORF">U0070_018443</name>
</gene>
<evidence type="ECO:0000259" key="9">
    <source>
        <dbReference type="SMART" id="SM00199"/>
    </source>
</evidence>
<keyword evidence="8" id="KW-0732">Signal</keyword>
<comment type="subcellular location">
    <subcellularLocation>
        <location evidence="1 8">Secreted</location>
    </subcellularLocation>
</comment>
<evidence type="ECO:0000256" key="8">
    <source>
        <dbReference type="RuleBase" id="RU361149"/>
    </source>
</evidence>
<evidence type="ECO:0000256" key="5">
    <source>
        <dbReference type="ARBA" id="ARBA00023030"/>
    </source>
</evidence>
<keyword evidence="5" id="KW-0339">Growth factor</keyword>
<dbReference type="SUPFAM" id="SSF54117">
    <property type="entry name" value="Interleukin 8-like chemokines"/>
    <property type="match status" value="1"/>
</dbReference>